<dbReference type="Proteomes" id="UP000184389">
    <property type="component" value="Unassembled WGS sequence"/>
</dbReference>
<sequence length="67" mass="7990">MARENFVDDLEVQDMNDFYLRTGFISVIEDGHAVSSFNENKFNKKAYEVMDDYEKERYENLLVVDIE</sequence>
<protein>
    <submittedName>
        <fullName evidence="1">Uncharacterized protein</fullName>
    </submittedName>
</protein>
<dbReference type="AlphaFoldDB" id="A0A1M5U3S7"/>
<reference evidence="1 2" key="1">
    <citation type="submission" date="2016-11" db="EMBL/GenBank/DDBJ databases">
        <authorList>
            <person name="Jaros S."/>
            <person name="Januszkiewicz K."/>
            <person name="Wedrychowicz H."/>
        </authorList>
    </citation>
    <scope>NUCLEOTIDE SEQUENCE [LARGE SCALE GENOMIC DNA]</scope>
    <source>
        <strain evidence="1 2">DSM 13106</strain>
    </source>
</reference>
<keyword evidence="2" id="KW-1185">Reference proteome</keyword>
<accession>A0A1M5U3S7</accession>
<organism evidence="1 2">
    <name type="scientific">Sporanaerobacter acetigenes DSM 13106</name>
    <dbReference type="NCBI Taxonomy" id="1123281"/>
    <lineage>
        <taxon>Bacteria</taxon>
        <taxon>Bacillati</taxon>
        <taxon>Bacillota</taxon>
        <taxon>Tissierellia</taxon>
        <taxon>Tissierellales</taxon>
        <taxon>Sporanaerobacteraceae</taxon>
        <taxon>Sporanaerobacter</taxon>
    </lineage>
</organism>
<gene>
    <name evidence="1" type="ORF">SAMN02745180_00514</name>
</gene>
<evidence type="ECO:0000313" key="1">
    <source>
        <dbReference type="EMBL" id="SHH57516.1"/>
    </source>
</evidence>
<evidence type="ECO:0000313" key="2">
    <source>
        <dbReference type="Proteomes" id="UP000184389"/>
    </source>
</evidence>
<proteinExistence type="predicted"/>
<dbReference type="RefSeq" id="WP_072743105.1">
    <property type="nucleotide sequence ID" value="NZ_FQXR01000003.1"/>
</dbReference>
<name>A0A1M5U3S7_9FIRM</name>
<dbReference type="EMBL" id="FQXR01000003">
    <property type="protein sequence ID" value="SHH57516.1"/>
    <property type="molecule type" value="Genomic_DNA"/>
</dbReference>
<dbReference type="STRING" id="1123281.SAMN02745180_00514"/>